<protein>
    <recommendedName>
        <fullName evidence="3">Secreted protein</fullName>
    </recommendedName>
</protein>
<evidence type="ECO:0008006" key="3">
    <source>
        <dbReference type="Google" id="ProtNLM"/>
    </source>
</evidence>
<dbReference type="Proteomes" id="UP001412067">
    <property type="component" value="Unassembled WGS sequence"/>
</dbReference>
<sequence>MRPLHRSACPQTLLLAAGRLISPAAPSPIRCPSTRSHCYGVPSSVSDHFRSNLVESKVFVMR</sequence>
<evidence type="ECO:0000313" key="1">
    <source>
        <dbReference type="EMBL" id="KAK8939435.1"/>
    </source>
</evidence>
<evidence type="ECO:0000313" key="2">
    <source>
        <dbReference type="Proteomes" id="UP001412067"/>
    </source>
</evidence>
<accession>A0ABR2LEK1</accession>
<proteinExistence type="predicted"/>
<gene>
    <name evidence="1" type="ORF">KSP40_PGU021660</name>
</gene>
<name>A0ABR2LEK1_9ASPA</name>
<dbReference type="EMBL" id="JBBWWR010000020">
    <property type="protein sequence ID" value="KAK8939435.1"/>
    <property type="molecule type" value="Genomic_DNA"/>
</dbReference>
<comment type="caution">
    <text evidence="1">The sequence shown here is derived from an EMBL/GenBank/DDBJ whole genome shotgun (WGS) entry which is preliminary data.</text>
</comment>
<organism evidence="1 2">
    <name type="scientific">Platanthera guangdongensis</name>
    <dbReference type="NCBI Taxonomy" id="2320717"/>
    <lineage>
        <taxon>Eukaryota</taxon>
        <taxon>Viridiplantae</taxon>
        <taxon>Streptophyta</taxon>
        <taxon>Embryophyta</taxon>
        <taxon>Tracheophyta</taxon>
        <taxon>Spermatophyta</taxon>
        <taxon>Magnoliopsida</taxon>
        <taxon>Liliopsida</taxon>
        <taxon>Asparagales</taxon>
        <taxon>Orchidaceae</taxon>
        <taxon>Orchidoideae</taxon>
        <taxon>Orchideae</taxon>
        <taxon>Orchidinae</taxon>
        <taxon>Platanthera</taxon>
    </lineage>
</organism>
<reference evidence="1 2" key="1">
    <citation type="journal article" date="2022" name="Nat. Plants">
        <title>Genomes of leafy and leafless Platanthera orchids illuminate the evolution of mycoheterotrophy.</title>
        <authorList>
            <person name="Li M.H."/>
            <person name="Liu K.W."/>
            <person name="Li Z."/>
            <person name="Lu H.C."/>
            <person name="Ye Q.L."/>
            <person name="Zhang D."/>
            <person name="Wang J.Y."/>
            <person name="Li Y.F."/>
            <person name="Zhong Z.M."/>
            <person name="Liu X."/>
            <person name="Yu X."/>
            <person name="Liu D.K."/>
            <person name="Tu X.D."/>
            <person name="Liu B."/>
            <person name="Hao Y."/>
            <person name="Liao X.Y."/>
            <person name="Jiang Y.T."/>
            <person name="Sun W.H."/>
            <person name="Chen J."/>
            <person name="Chen Y.Q."/>
            <person name="Ai Y."/>
            <person name="Zhai J.W."/>
            <person name="Wu S.S."/>
            <person name="Zhou Z."/>
            <person name="Hsiao Y.Y."/>
            <person name="Wu W.L."/>
            <person name="Chen Y.Y."/>
            <person name="Lin Y.F."/>
            <person name="Hsu J.L."/>
            <person name="Li C.Y."/>
            <person name="Wang Z.W."/>
            <person name="Zhao X."/>
            <person name="Zhong W.Y."/>
            <person name="Ma X.K."/>
            <person name="Ma L."/>
            <person name="Huang J."/>
            <person name="Chen G.Z."/>
            <person name="Huang M.Z."/>
            <person name="Huang L."/>
            <person name="Peng D.H."/>
            <person name="Luo Y.B."/>
            <person name="Zou S.Q."/>
            <person name="Chen S.P."/>
            <person name="Lan S."/>
            <person name="Tsai W.C."/>
            <person name="Van de Peer Y."/>
            <person name="Liu Z.J."/>
        </authorList>
    </citation>
    <scope>NUCLEOTIDE SEQUENCE [LARGE SCALE GENOMIC DNA]</scope>
    <source>
        <strain evidence="1">Lor288</strain>
    </source>
</reference>
<keyword evidence="2" id="KW-1185">Reference proteome</keyword>